<feature type="compositionally biased region" description="Basic and acidic residues" evidence="1">
    <location>
        <begin position="123"/>
        <end position="138"/>
    </location>
</feature>
<evidence type="ECO:0000313" key="2">
    <source>
        <dbReference type="EMBL" id="KAK6635405.1"/>
    </source>
</evidence>
<organism evidence="2 3">
    <name type="scientific">Polyplax serrata</name>
    <name type="common">Common mouse louse</name>
    <dbReference type="NCBI Taxonomy" id="468196"/>
    <lineage>
        <taxon>Eukaryota</taxon>
        <taxon>Metazoa</taxon>
        <taxon>Ecdysozoa</taxon>
        <taxon>Arthropoda</taxon>
        <taxon>Hexapoda</taxon>
        <taxon>Insecta</taxon>
        <taxon>Pterygota</taxon>
        <taxon>Neoptera</taxon>
        <taxon>Paraneoptera</taxon>
        <taxon>Psocodea</taxon>
        <taxon>Troctomorpha</taxon>
        <taxon>Phthiraptera</taxon>
        <taxon>Anoplura</taxon>
        <taxon>Polyplacidae</taxon>
        <taxon>Polyplax</taxon>
    </lineage>
</organism>
<gene>
    <name evidence="2" type="ORF">RUM44_000656</name>
</gene>
<feature type="region of interest" description="Disordered" evidence="1">
    <location>
        <begin position="72"/>
        <end position="138"/>
    </location>
</feature>
<dbReference type="EMBL" id="JAWJWF010000003">
    <property type="protein sequence ID" value="KAK6635405.1"/>
    <property type="molecule type" value="Genomic_DNA"/>
</dbReference>
<keyword evidence="3" id="KW-1185">Reference proteome</keyword>
<evidence type="ECO:0000256" key="1">
    <source>
        <dbReference type="SAM" id="MobiDB-lite"/>
    </source>
</evidence>
<protein>
    <submittedName>
        <fullName evidence="2">Uncharacterized protein</fullName>
    </submittedName>
</protein>
<evidence type="ECO:0000313" key="3">
    <source>
        <dbReference type="Proteomes" id="UP001359485"/>
    </source>
</evidence>
<sequence>MKKSMRLCLGTKAFPFTDCTLSIIPTAGFNLIFVTCPISFEYEGIIENESYNIGRAVLRCCKSSVRSNFRDARYGRKETSGDRRKQKKKNDREETRGKGQCKQQRNPKGEKNFQKGSEADLLDFTKEGGSKTGKPGEK</sequence>
<comment type="caution">
    <text evidence="2">The sequence shown here is derived from an EMBL/GenBank/DDBJ whole genome shotgun (WGS) entry which is preliminary data.</text>
</comment>
<dbReference type="Proteomes" id="UP001359485">
    <property type="component" value="Unassembled WGS sequence"/>
</dbReference>
<reference evidence="2 3" key="1">
    <citation type="submission" date="2023-09" db="EMBL/GenBank/DDBJ databases">
        <title>Genomes of two closely related lineages of the louse Polyplax serrata with different host specificities.</title>
        <authorList>
            <person name="Martinu J."/>
            <person name="Tarabai H."/>
            <person name="Stefka J."/>
            <person name="Hypsa V."/>
        </authorList>
    </citation>
    <scope>NUCLEOTIDE SEQUENCE [LARGE SCALE GENOMIC DNA]</scope>
    <source>
        <strain evidence="2">98ZLc_SE</strain>
    </source>
</reference>
<feature type="compositionally biased region" description="Basic and acidic residues" evidence="1">
    <location>
        <begin position="72"/>
        <end position="83"/>
    </location>
</feature>
<accession>A0ABR1B5Z9</accession>
<name>A0ABR1B5Z9_POLSC</name>
<proteinExistence type="predicted"/>